<organism evidence="1 2">
    <name type="scientific">Chryseobacterium manosquense</name>
    <dbReference type="NCBI Taxonomy" id="2754694"/>
    <lineage>
        <taxon>Bacteria</taxon>
        <taxon>Pseudomonadati</taxon>
        <taxon>Bacteroidota</taxon>
        <taxon>Flavobacteriia</taxon>
        <taxon>Flavobacteriales</taxon>
        <taxon>Weeksellaceae</taxon>
        <taxon>Chryseobacterium group</taxon>
        <taxon>Chryseobacterium</taxon>
    </lineage>
</organism>
<evidence type="ECO:0000313" key="1">
    <source>
        <dbReference type="EMBL" id="QNS40190.1"/>
    </source>
</evidence>
<dbReference type="EMBL" id="CP060203">
    <property type="protein sequence ID" value="QNS40190.1"/>
    <property type="molecule type" value="Genomic_DNA"/>
</dbReference>
<keyword evidence="2" id="KW-1185">Reference proteome</keyword>
<dbReference type="AlphaFoldDB" id="A0A7H1DT82"/>
<sequence length="108" mass="12138">MAIIQYPYRLKICKETEAVFDQNTGDWIPGTAEWVDIGQCRDEINGSGARVTTQDGENYVYSAVIYAPLSTPFIGNGSKVEVWDGDFKRMSGNVVRFGRGQLNVRIWV</sequence>
<dbReference type="Proteomes" id="UP000516438">
    <property type="component" value="Chromosome"/>
</dbReference>
<dbReference type="RefSeq" id="WP_188320315.1">
    <property type="nucleotide sequence ID" value="NZ_CP060203.1"/>
</dbReference>
<name>A0A7H1DT82_9FLAO</name>
<dbReference type="KEGG" id="cmaq:H0S70_07190"/>
<evidence type="ECO:0000313" key="2">
    <source>
        <dbReference type="Proteomes" id="UP000516438"/>
    </source>
</evidence>
<accession>A0A7H1DT82</accession>
<gene>
    <name evidence="1" type="ORF">H0S70_07190</name>
</gene>
<reference evidence="1 2" key="1">
    <citation type="submission" date="2020-07" db="EMBL/GenBank/DDBJ databases">
        <title>Complete genome and description of Chryseobacterium manosquense strain Marseille-Q2069 sp. nov.</title>
        <authorList>
            <person name="Boxberger M."/>
        </authorList>
    </citation>
    <scope>NUCLEOTIDE SEQUENCE [LARGE SCALE GENOMIC DNA]</scope>
    <source>
        <strain evidence="1 2">Marseille-Q2069</strain>
    </source>
</reference>
<protein>
    <submittedName>
        <fullName evidence="1">Uncharacterized protein</fullName>
    </submittedName>
</protein>
<proteinExistence type="predicted"/>